<dbReference type="RefSeq" id="WP_012174618.1">
    <property type="nucleotide sequence ID" value="NC_009943.1"/>
</dbReference>
<evidence type="ECO:0000259" key="1">
    <source>
        <dbReference type="Pfam" id="PF07143"/>
    </source>
</evidence>
<protein>
    <recommendedName>
        <fullName evidence="1">AttH domain-containing protein</fullName>
    </recommendedName>
</protein>
<dbReference type="Pfam" id="PF07143">
    <property type="entry name" value="CrtC"/>
    <property type="match status" value="1"/>
</dbReference>
<dbReference type="PROSITE" id="PS51257">
    <property type="entry name" value="PROKAR_LIPOPROTEIN"/>
    <property type="match status" value="1"/>
</dbReference>
<dbReference type="Proteomes" id="UP000008561">
    <property type="component" value="Chromosome"/>
</dbReference>
<reference evidence="2 3" key="1">
    <citation type="submission" date="2007-10" db="EMBL/GenBank/DDBJ databases">
        <title>Complete sequence of Desulfococcus oleovorans Hxd3.</title>
        <authorList>
            <consortium name="US DOE Joint Genome Institute"/>
            <person name="Copeland A."/>
            <person name="Lucas S."/>
            <person name="Lapidus A."/>
            <person name="Barry K."/>
            <person name="Glavina del Rio T."/>
            <person name="Dalin E."/>
            <person name="Tice H."/>
            <person name="Pitluck S."/>
            <person name="Kiss H."/>
            <person name="Brettin T."/>
            <person name="Bruce D."/>
            <person name="Detter J.C."/>
            <person name="Han C."/>
            <person name="Schmutz J."/>
            <person name="Larimer F."/>
            <person name="Land M."/>
            <person name="Hauser L."/>
            <person name="Kyrpides N."/>
            <person name="Kim E."/>
            <person name="Wawrik B."/>
            <person name="Richardson P."/>
        </authorList>
    </citation>
    <scope>NUCLEOTIDE SEQUENCE [LARGE SCALE GENOMIC DNA]</scope>
    <source>
        <strain evidence="3">DSM 6200 / JCM 39069 / Hxd3</strain>
    </source>
</reference>
<sequence length="371" mass="41862">MIYQKRVLTTGAGRWMALLFLWCVVTLAGCAGNRVPIDTAYPTRPMSLPADLAAHDGAETEWWYYTGHLEDAEGGRYGFELTFFKRRIDNDKPWGIPVGWIDDTALMAHFSVTCEETAEFVQDGRTWFSNKNIYARTDRYEVAYKDWKAGGDMERHTLTARTKDTAIDLSATPVKPPVLHGTDGIVPKGENRANYYMSFTRLALAGTLVFKGKEIPVTGTAWFDHEFGYMGTTAVSGWDWFSLQMEDATEYMLYALRLKDGTIDPVSHAFRIDPEGKSENLPLSDLDITVLSRWKSPHNGAVYPSAWRIVADPWGLDVIVIPTVADQEFRYHDIVYWEGSCGVYGEPANGRAYVELVGYCPWKAMADLLEE</sequence>
<dbReference type="eggNOG" id="COG5621">
    <property type="taxonomic scope" value="Bacteria"/>
</dbReference>
<evidence type="ECO:0000313" key="2">
    <source>
        <dbReference type="EMBL" id="ABW67000.1"/>
    </source>
</evidence>
<dbReference type="KEGG" id="dol:Dole_1194"/>
<dbReference type="PANTHER" id="PTHR38591">
    <property type="entry name" value="HYDROLASE"/>
    <property type="match status" value="1"/>
</dbReference>
<keyword evidence="3" id="KW-1185">Reference proteome</keyword>
<accession>A8ZXP2</accession>
<dbReference type="AlphaFoldDB" id="A8ZXP2"/>
<dbReference type="HOGENOM" id="CLU_040626_0_0_7"/>
<dbReference type="InterPro" id="IPR023374">
    <property type="entry name" value="AttH-like_dom_sf"/>
</dbReference>
<dbReference type="EMBL" id="CP000859">
    <property type="protein sequence ID" value="ABW67000.1"/>
    <property type="molecule type" value="Genomic_DNA"/>
</dbReference>
<proteinExistence type="predicted"/>
<dbReference type="Pfam" id="PF17186">
    <property type="entry name" value="Lipocalin_9"/>
    <property type="match status" value="1"/>
</dbReference>
<organism evidence="2 3">
    <name type="scientific">Desulfosudis oleivorans (strain DSM 6200 / JCM 39069 / Hxd3)</name>
    <name type="common">Desulfococcus oleovorans</name>
    <dbReference type="NCBI Taxonomy" id="96561"/>
    <lineage>
        <taxon>Bacteria</taxon>
        <taxon>Pseudomonadati</taxon>
        <taxon>Thermodesulfobacteriota</taxon>
        <taxon>Desulfobacteria</taxon>
        <taxon>Desulfobacterales</taxon>
        <taxon>Desulfosudaceae</taxon>
        <taxon>Desulfosudis</taxon>
    </lineage>
</organism>
<feature type="domain" description="AttH" evidence="1">
    <location>
        <begin position="60"/>
        <end position="228"/>
    </location>
</feature>
<gene>
    <name evidence="2" type="ordered locus">Dole_1194</name>
</gene>
<evidence type="ECO:0000313" key="3">
    <source>
        <dbReference type="Proteomes" id="UP000008561"/>
    </source>
</evidence>
<dbReference type="SUPFAM" id="SSF159245">
    <property type="entry name" value="AttH-like"/>
    <property type="match status" value="1"/>
</dbReference>
<dbReference type="Gene3D" id="2.40.370.10">
    <property type="entry name" value="AttH-like domain"/>
    <property type="match status" value="2"/>
</dbReference>
<name>A8ZXP2_DESOH</name>
<dbReference type="InterPro" id="IPR010791">
    <property type="entry name" value="AttH_dom"/>
</dbReference>
<dbReference type="PANTHER" id="PTHR38591:SF1">
    <property type="entry name" value="BLL1000 PROTEIN"/>
    <property type="match status" value="1"/>
</dbReference>